<comment type="catalytic activity">
    <reaction evidence="1">
        <text>ATP + protein L-histidine = ADP + protein N-phospho-L-histidine.</text>
        <dbReference type="EC" id="2.7.13.3"/>
    </reaction>
</comment>
<evidence type="ECO:0000256" key="5">
    <source>
        <dbReference type="ARBA" id="ARBA00022553"/>
    </source>
</evidence>
<evidence type="ECO:0000256" key="6">
    <source>
        <dbReference type="ARBA" id="ARBA00022679"/>
    </source>
</evidence>
<dbReference type="CDD" id="cd17546">
    <property type="entry name" value="REC_hyHK_CKI1_RcsC-like"/>
    <property type="match status" value="2"/>
</dbReference>
<dbReference type="InterPro" id="IPR036097">
    <property type="entry name" value="HisK_dim/P_sf"/>
</dbReference>
<keyword evidence="11" id="KW-0067">ATP-binding</keyword>
<gene>
    <name evidence="29" type="ordered locus">Lcho_3543</name>
</gene>
<sequence length="1603" mass="173663" precursor="true">MPAGAIVLSLCAAAIAGWLLVAAGDARPEAPQHAWAPWLASAAGLLGNAVLAVWLWRRVRRCRQVESQMQQWLAEHGLLALVARRTSNAVIITDRALRITWVNDAFTQVYGYSPEQALGATPGRLLGHPDSSPAAIDTLLRSAAAGVGCRVEILNRAADGHDVWVDTEVQPVHDDAGQVIGFVEIATDISASKLAVQEIADQRRRLAAIIDGTQAGTWEHDLAKSENRVNAAYAQMLGYTLPEYTALLRAHSFPSLVHPDDLARVEQARESHLTGRSSEYEAEFRMRHKAGHWVWIQSRGRVTGHDAHGRPLVIAGIHLDISARKHAELELTRGQQRLANILAGTDVGTWEWNVETGETIFNERWAGIAGYTLDELAPTHIGTWSALTHPDDLRRSAVLLEHHFNGALPAYECEVRMRHRDGHWVWVLDRGKLSGRSESGRPLWMAGTHMDISERKHAEAALRASQDLLDRTGRIGGVGGWSYDLGTQEILWTDQTCRIHGVEPGHRPTLTEVMSYFDPESRPLLEQAVQRSIATGEGYDMELPFTTAGGQHIWVRAVGETEFVGDQAVRMLGTLQEVTARRELESELRRNNEVLASVLENLPCGLSVFDADGLLVAANAQFRSLLDLPDRLFEGPVTRFEDIIRHNAEHGEYGPDDIEAKIRTIVDRARSPVVQHQFERVRPDGTSLEIRGGPLPAGGFVTTYTDISARRKAEAEVQRSAQLLRGAIDTIDEAFVLYDPDDRLVFCNDKYRRIYAASADLIVPGTTFEEIVRKGAERGQYVDAIGRVDDWVAERMAAHRAGNAPLVQALDDGRTLRIVERRMPDGHTVGFRIDITEFQRAREAAEAASRAKSEFLANMSHEIRTPMNAILGMLALLHKTELAPRQADYVAKTEGAARSLLRLLNDILDFSKAEAERMVLEARPFRIDQLLRDLSVILSANIGGKEVEVLFDIDPTLPRALVGDAMRLQQVLINLGGNAIKFTAEGEVVVSVAVRERSALGVTLQIAVRDTGIGIAAENQARIFSAFTQAEASTTRRFGGTGLGVAISQRLVALMGGELQVASEPGRGSRFHFCITLPVAPEPADGPADSPPRLAALHALVVDDHPIARDVLGGMCRSLGWQVDLAVSGEQALALMHAQAGAGNSYQAVLVDWQMPGLDGWETARRIRERGLDGAAPIVVMVTAHGRELLAQRSEREPGVLDGFLVKPVTASMLFDAIADARPAQPGPQARARNGAVGLHRLAGLRLLLVEDNPTNQQVARELLTQEGAIVQIANHGEEAVVAVAAATRPFDVVLMDLQMPVMDGYTATRRIRQNLGLTRLPIVAMTANAMSTDREACLAAGMDDHVGKPFDIDHLVQVLRRQAGLAPSSEPAAADARPTRFEASPALLAAAADAGVDLGAALDRLGGRLAVYRQMLRVFVDDLALLPAQLRDDIACSDLASAGRALHTLKGVAATLGATRLARDAAIGEQVLGNGGNATQARPLIDQICRAITAAGPNLAALLQALPAEPASAATPAPSGHAASQPDAGAADATGLHRRLHDLGDLLHSCDMGAIDALAELHRHPAAALLGDRLQALDDAVERLDFERALRACNELIQAYAP</sequence>
<evidence type="ECO:0000256" key="12">
    <source>
        <dbReference type="ARBA" id="ARBA00022989"/>
    </source>
</evidence>
<keyword evidence="10 29" id="KW-0418">Kinase</keyword>
<comment type="subcellular location">
    <subcellularLocation>
        <location evidence="2">Cell membrane</location>
        <topology evidence="2">Multi-pass membrane protein</topology>
    </subcellularLocation>
</comment>
<dbReference type="eggNOG" id="COG2202">
    <property type="taxonomic scope" value="Bacteria"/>
</dbReference>
<evidence type="ECO:0000256" key="10">
    <source>
        <dbReference type="ARBA" id="ARBA00022777"/>
    </source>
</evidence>
<dbReference type="PRINTS" id="PR00344">
    <property type="entry name" value="BCTRLSENSOR"/>
</dbReference>
<dbReference type="Pfam" id="PF00072">
    <property type="entry name" value="Response_reg"/>
    <property type="match status" value="2"/>
</dbReference>
<dbReference type="STRING" id="395495.Lcho_3543"/>
<dbReference type="SMART" id="SM00388">
    <property type="entry name" value="HisKA"/>
    <property type="match status" value="1"/>
</dbReference>
<feature type="modified residue" description="4-aspartylphosphate" evidence="21">
    <location>
        <position position="1297"/>
    </location>
</feature>
<dbReference type="SUPFAM" id="SSF47384">
    <property type="entry name" value="Homodimeric domain of signal transducing histidine kinase"/>
    <property type="match status" value="1"/>
</dbReference>
<evidence type="ECO:0000256" key="15">
    <source>
        <dbReference type="ARBA" id="ARBA00023136"/>
    </source>
</evidence>
<dbReference type="PROSITE" id="PS50112">
    <property type="entry name" value="PAS"/>
    <property type="match status" value="2"/>
</dbReference>
<keyword evidence="30" id="KW-1185">Reference proteome</keyword>
<dbReference type="EC" id="2.7.13.3" evidence="3"/>
<dbReference type="Pfam" id="PF02518">
    <property type="entry name" value="HATPase_c"/>
    <property type="match status" value="1"/>
</dbReference>
<evidence type="ECO:0000256" key="13">
    <source>
        <dbReference type="ARBA" id="ARBA00023012"/>
    </source>
</evidence>
<dbReference type="SUPFAM" id="SSF52172">
    <property type="entry name" value="CheY-like"/>
    <property type="match status" value="2"/>
</dbReference>
<dbReference type="NCBIfam" id="TIGR00229">
    <property type="entry name" value="sensory_box"/>
    <property type="match status" value="3"/>
</dbReference>
<dbReference type="Pfam" id="PF01627">
    <property type="entry name" value="Hpt"/>
    <property type="match status" value="1"/>
</dbReference>
<dbReference type="InterPro" id="IPR001610">
    <property type="entry name" value="PAC"/>
</dbReference>
<dbReference type="InterPro" id="IPR036641">
    <property type="entry name" value="HPT_dom_sf"/>
</dbReference>
<dbReference type="InterPro" id="IPR036890">
    <property type="entry name" value="HATPase_C_sf"/>
</dbReference>
<dbReference type="CDD" id="cd00130">
    <property type="entry name" value="PAS"/>
    <property type="match status" value="3"/>
</dbReference>
<dbReference type="SMART" id="SM00448">
    <property type="entry name" value="REC"/>
    <property type="match status" value="2"/>
</dbReference>
<dbReference type="InterPro" id="IPR011006">
    <property type="entry name" value="CheY-like_superfamily"/>
</dbReference>
<dbReference type="HOGENOM" id="CLU_244172_0_0_4"/>
<evidence type="ECO:0000256" key="21">
    <source>
        <dbReference type="PROSITE-ProRule" id="PRU00169"/>
    </source>
</evidence>
<evidence type="ECO:0000256" key="2">
    <source>
        <dbReference type="ARBA" id="ARBA00004651"/>
    </source>
</evidence>
<evidence type="ECO:0000259" key="26">
    <source>
        <dbReference type="PROSITE" id="PS50112"/>
    </source>
</evidence>
<dbReference type="InterPro" id="IPR013656">
    <property type="entry name" value="PAS_4"/>
</dbReference>
<dbReference type="SMART" id="SM00091">
    <property type="entry name" value="PAS"/>
    <property type="match status" value="5"/>
</dbReference>
<evidence type="ECO:0000256" key="20">
    <source>
        <dbReference type="PROSITE-ProRule" id="PRU00110"/>
    </source>
</evidence>
<keyword evidence="15 23" id="KW-0472">Membrane</keyword>
<dbReference type="SUPFAM" id="SSF55785">
    <property type="entry name" value="PYP-like sensor domain (PAS domain)"/>
    <property type="match status" value="6"/>
</dbReference>
<keyword evidence="8" id="KW-0732">Signal</keyword>
<dbReference type="PROSITE" id="PS50109">
    <property type="entry name" value="HIS_KIN"/>
    <property type="match status" value="1"/>
</dbReference>
<comment type="function">
    <text evidence="16">Member of the two-component regulatory system BvgS/BvgA. Phosphorylates BvgA via a four-step phosphorelay in response to environmental signals.</text>
</comment>
<dbReference type="KEGG" id="lch:Lcho_3543"/>
<evidence type="ECO:0000256" key="23">
    <source>
        <dbReference type="SAM" id="Phobius"/>
    </source>
</evidence>
<dbReference type="PANTHER" id="PTHR45339:SF1">
    <property type="entry name" value="HYBRID SIGNAL TRANSDUCTION HISTIDINE KINASE J"/>
    <property type="match status" value="1"/>
</dbReference>
<accession>B1Y496</accession>
<evidence type="ECO:0000256" key="16">
    <source>
        <dbReference type="ARBA" id="ARBA00058004"/>
    </source>
</evidence>
<dbReference type="InterPro" id="IPR001789">
    <property type="entry name" value="Sig_transdc_resp-reg_receiver"/>
</dbReference>
<dbReference type="PROSITE" id="PS50113">
    <property type="entry name" value="PAC"/>
    <property type="match status" value="4"/>
</dbReference>
<feature type="domain" description="HPt" evidence="28">
    <location>
        <begin position="1409"/>
        <end position="1507"/>
    </location>
</feature>
<evidence type="ECO:0000256" key="7">
    <source>
        <dbReference type="ARBA" id="ARBA00022692"/>
    </source>
</evidence>
<evidence type="ECO:0000259" key="28">
    <source>
        <dbReference type="PROSITE" id="PS50894"/>
    </source>
</evidence>
<feature type="modified residue" description="Phosphohistidine" evidence="20">
    <location>
        <position position="1448"/>
    </location>
</feature>
<feature type="domain" description="PAC" evidence="27">
    <location>
        <begin position="411"/>
        <end position="464"/>
    </location>
</feature>
<keyword evidence="13" id="KW-0902">Two-component regulatory system</keyword>
<evidence type="ECO:0000256" key="14">
    <source>
        <dbReference type="ARBA" id="ARBA00023026"/>
    </source>
</evidence>
<evidence type="ECO:0000256" key="8">
    <source>
        <dbReference type="ARBA" id="ARBA00022729"/>
    </source>
</evidence>
<dbReference type="CDD" id="cd00082">
    <property type="entry name" value="HisKA"/>
    <property type="match status" value="1"/>
</dbReference>
<feature type="domain" description="PAS" evidence="26">
    <location>
        <begin position="75"/>
        <end position="146"/>
    </location>
</feature>
<evidence type="ECO:0000313" key="30">
    <source>
        <dbReference type="Proteomes" id="UP000001693"/>
    </source>
</evidence>
<feature type="modified residue" description="4-aspartylphosphate" evidence="21">
    <location>
        <position position="1152"/>
    </location>
</feature>
<dbReference type="EMBL" id="CP001013">
    <property type="protein sequence ID" value="ACB35797.1"/>
    <property type="molecule type" value="Genomic_DNA"/>
</dbReference>
<keyword evidence="4" id="KW-1003">Cell membrane</keyword>
<proteinExistence type="predicted"/>
<dbReference type="GO" id="GO:0000155">
    <property type="term" value="F:phosphorelay sensor kinase activity"/>
    <property type="evidence" value="ECO:0007669"/>
    <property type="project" value="InterPro"/>
</dbReference>
<name>B1Y496_LEPCP</name>
<feature type="domain" description="Histidine kinase" evidence="24">
    <location>
        <begin position="858"/>
        <end position="1081"/>
    </location>
</feature>
<dbReference type="Pfam" id="PF12860">
    <property type="entry name" value="PAS_7"/>
    <property type="match status" value="2"/>
</dbReference>
<organism evidence="29 30">
    <name type="scientific">Leptothrix cholodnii (strain ATCC 51168 / LMG 8142 / SP-6)</name>
    <name type="common">Leptothrix discophora (strain SP-6)</name>
    <dbReference type="NCBI Taxonomy" id="395495"/>
    <lineage>
        <taxon>Bacteria</taxon>
        <taxon>Pseudomonadati</taxon>
        <taxon>Pseudomonadota</taxon>
        <taxon>Betaproteobacteria</taxon>
        <taxon>Burkholderiales</taxon>
        <taxon>Sphaerotilaceae</taxon>
        <taxon>Leptothrix</taxon>
    </lineage>
</organism>
<dbReference type="SMART" id="SM00387">
    <property type="entry name" value="HATPase_c"/>
    <property type="match status" value="1"/>
</dbReference>
<dbReference type="Pfam" id="PF08448">
    <property type="entry name" value="PAS_4"/>
    <property type="match status" value="1"/>
</dbReference>
<dbReference type="Pfam" id="PF00512">
    <property type="entry name" value="HisKA"/>
    <property type="match status" value="1"/>
</dbReference>
<dbReference type="eggNOG" id="COG3829">
    <property type="taxonomic scope" value="Bacteria"/>
</dbReference>
<dbReference type="SUPFAM" id="SSF47226">
    <property type="entry name" value="Histidine-containing phosphotransfer domain, HPT domain"/>
    <property type="match status" value="1"/>
</dbReference>
<dbReference type="FunFam" id="1.10.287.130:FF:000002">
    <property type="entry name" value="Two-component osmosensing histidine kinase"/>
    <property type="match status" value="1"/>
</dbReference>
<dbReference type="eggNOG" id="COG2205">
    <property type="taxonomic scope" value="Bacteria"/>
</dbReference>
<evidence type="ECO:0000259" key="24">
    <source>
        <dbReference type="PROSITE" id="PS50109"/>
    </source>
</evidence>
<comment type="subunit">
    <text evidence="17">At low DSF concentrations, interacts with RpfF.</text>
</comment>
<dbReference type="CDD" id="cd00088">
    <property type="entry name" value="HPT"/>
    <property type="match status" value="1"/>
</dbReference>
<dbReference type="eggNOG" id="COG2198">
    <property type="taxonomic scope" value="Bacteria"/>
</dbReference>
<feature type="domain" description="PAC" evidence="27">
    <location>
        <begin position="539"/>
        <end position="590"/>
    </location>
</feature>
<dbReference type="InterPro" id="IPR005467">
    <property type="entry name" value="His_kinase_dom"/>
</dbReference>
<keyword evidence="5 21" id="KW-0597">Phosphoprotein</keyword>
<dbReference type="SMART" id="SM00073">
    <property type="entry name" value="HPT"/>
    <property type="match status" value="1"/>
</dbReference>
<dbReference type="InterPro" id="IPR013655">
    <property type="entry name" value="PAS_fold_3"/>
</dbReference>
<dbReference type="GO" id="GO:0005524">
    <property type="term" value="F:ATP binding"/>
    <property type="evidence" value="ECO:0007669"/>
    <property type="project" value="UniProtKB-KW"/>
</dbReference>
<dbReference type="InterPro" id="IPR004358">
    <property type="entry name" value="Sig_transdc_His_kin-like_C"/>
</dbReference>
<evidence type="ECO:0000256" key="4">
    <source>
        <dbReference type="ARBA" id="ARBA00022475"/>
    </source>
</evidence>
<reference evidence="29 30" key="1">
    <citation type="submission" date="2008-03" db="EMBL/GenBank/DDBJ databases">
        <title>Complete sequence of Leptothrix cholodnii SP-6.</title>
        <authorList>
            <consortium name="US DOE Joint Genome Institute"/>
            <person name="Copeland A."/>
            <person name="Lucas S."/>
            <person name="Lapidus A."/>
            <person name="Glavina del Rio T."/>
            <person name="Dalin E."/>
            <person name="Tice H."/>
            <person name="Bruce D."/>
            <person name="Goodwin L."/>
            <person name="Pitluck S."/>
            <person name="Chertkov O."/>
            <person name="Brettin T."/>
            <person name="Detter J.C."/>
            <person name="Han C."/>
            <person name="Kuske C.R."/>
            <person name="Schmutz J."/>
            <person name="Larimer F."/>
            <person name="Land M."/>
            <person name="Hauser L."/>
            <person name="Kyrpides N."/>
            <person name="Lykidis A."/>
            <person name="Emerson D."/>
            <person name="Richardson P."/>
        </authorList>
    </citation>
    <scope>NUCLEOTIDE SEQUENCE [LARGE SCALE GENOMIC DNA]</scope>
    <source>
        <strain evidence="30">ATCC 51168 / LMG 8142 / SP-6</strain>
    </source>
</reference>
<evidence type="ECO:0000256" key="9">
    <source>
        <dbReference type="ARBA" id="ARBA00022741"/>
    </source>
</evidence>
<feature type="domain" description="PAC" evidence="27">
    <location>
        <begin position="147"/>
        <end position="201"/>
    </location>
</feature>
<dbReference type="CDD" id="cd16922">
    <property type="entry name" value="HATPase_EvgS-ArcB-TorS-like"/>
    <property type="match status" value="1"/>
</dbReference>
<dbReference type="InterPro" id="IPR003594">
    <property type="entry name" value="HATPase_dom"/>
</dbReference>
<evidence type="ECO:0000256" key="18">
    <source>
        <dbReference type="ARBA" id="ARBA00068150"/>
    </source>
</evidence>
<dbReference type="FunFam" id="3.30.565.10:FF:000010">
    <property type="entry name" value="Sensor histidine kinase RcsC"/>
    <property type="match status" value="1"/>
</dbReference>
<feature type="domain" description="Response regulatory" evidence="25">
    <location>
        <begin position="1246"/>
        <end position="1364"/>
    </location>
</feature>
<feature type="transmembrane region" description="Helical" evidence="23">
    <location>
        <begin position="36"/>
        <end position="56"/>
    </location>
</feature>
<evidence type="ECO:0000256" key="17">
    <source>
        <dbReference type="ARBA" id="ARBA00064003"/>
    </source>
</evidence>
<dbReference type="InterPro" id="IPR003661">
    <property type="entry name" value="HisK_dim/P_dom"/>
</dbReference>
<feature type="domain" description="PAS" evidence="26">
    <location>
        <begin position="202"/>
        <end position="276"/>
    </location>
</feature>
<dbReference type="InterPro" id="IPR000014">
    <property type="entry name" value="PAS"/>
</dbReference>
<feature type="region of interest" description="Disordered" evidence="22">
    <location>
        <begin position="1512"/>
        <end position="1532"/>
    </location>
</feature>
<keyword evidence="9" id="KW-0547">Nucleotide-binding</keyword>
<dbReference type="Pfam" id="PF08447">
    <property type="entry name" value="PAS_3"/>
    <property type="match status" value="3"/>
</dbReference>
<evidence type="ECO:0000256" key="1">
    <source>
        <dbReference type="ARBA" id="ARBA00000085"/>
    </source>
</evidence>
<dbReference type="InterPro" id="IPR008207">
    <property type="entry name" value="Sig_transdc_His_kin_Hpt_dom"/>
</dbReference>
<dbReference type="Proteomes" id="UP000001693">
    <property type="component" value="Chromosome"/>
</dbReference>
<keyword evidence="12 23" id="KW-1133">Transmembrane helix</keyword>
<dbReference type="SUPFAM" id="SSF55874">
    <property type="entry name" value="ATPase domain of HSP90 chaperone/DNA topoisomerase II/histidine kinase"/>
    <property type="match status" value="1"/>
</dbReference>
<dbReference type="Gene3D" id="1.20.120.160">
    <property type="entry name" value="HPT domain"/>
    <property type="match status" value="1"/>
</dbReference>
<evidence type="ECO:0000313" key="29">
    <source>
        <dbReference type="EMBL" id="ACB35797.1"/>
    </source>
</evidence>
<dbReference type="InterPro" id="IPR000700">
    <property type="entry name" value="PAS-assoc_C"/>
</dbReference>
<dbReference type="RefSeq" id="WP_012348544.1">
    <property type="nucleotide sequence ID" value="NC_010524.1"/>
</dbReference>
<dbReference type="Gene3D" id="3.30.565.10">
    <property type="entry name" value="Histidine kinase-like ATPase, C-terminal domain"/>
    <property type="match status" value="1"/>
</dbReference>
<dbReference type="Gene3D" id="1.10.287.130">
    <property type="match status" value="1"/>
</dbReference>
<dbReference type="SMART" id="SM00086">
    <property type="entry name" value="PAC"/>
    <property type="match status" value="4"/>
</dbReference>
<dbReference type="GO" id="GO:0005886">
    <property type="term" value="C:plasma membrane"/>
    <property type="evidence" value="ECO:0007669"/>
    <property type="project" value="UniProtKB-SubCell"/>
</dbReference>
<feature type="domain" description="PAC" evidence="27">
    <location>
        <begin position="280"/>
        <end position="333"/>
    </location>
</feature>
<dbReference type="Gene3D" id="3.40.50.2300">
    <property type="match status" value="2"/>
</dbReference>
<evidence type="ECO:0000256" key="3">
    <source>
        <dbReference type="ARBA" id="ARBA00012438"/>
    </source>
</evidence>
<evidence type="ECO:0000256" key="22">
    <source>
        <dbReference type="SAM" id="MobiDB-lite"/>
    </source>
</evidence>
<dbReference type="InterPro" id="IPR035965">
    <property type="entry name" value="PAS-like_dom_sf"/>
</dbReference>
<evidence type="ECO:0000259" key="27">
    <source>
        <dbReference type="PROSITE" id="PS50113"/>
    </source>
</evidence>
<evidence type="ECO:0000256" key="19">
    <source>
        <dbReference type="ARBA" id="ARBA00070152"/>
    </source>
</evidence>
<dbReference type="PROSITE" id="PS50110">
    <property type="entry name" value="RESPONSE_REGULATORY"/>
    <property type="match status" value="2"/>
</dbReference>
<keyword evidence="7 23" id="KW-0812">Transmembrane</keyword>
<protein>
    <recommendedName>
        <fullName evidence="18">Sensory/regulatory protein RpfC</fullName>
        <ecNumber evidence="3">2.7.13.3</ecNumber>
    </recommendedName>
    <alternativeName>
        <fullName evidence="19">Virulence sensor protein BvgS</fullName>
    </alternativeName>
</protein>
<keyword evidence="6" id="KW-0808">Transferase</keyword>
<dbReference type="OrthoDB" id="5290456at2"/>
<dbReference type="eggNOG" id="COG0784">
    <property type="taxonomic scope" value="Bacteria"/>
</dbReference>
<evidence type="ECO:0000256" key="11">
    <source>
        <dbReference type="ARBA" id="ARBA00022840"/>
    </source>
</evidence>
<dbReference type="PANTHER" id="PTHR45339">
    <property type="entry name" value="HYBRID SIGNAL TRANSDUCTION HISTIDINE KINASE J"/>
    <property type="match status" value="1"/>
</dbReference>
<feature type="domain" description="Response regulatory" evidence="25">
    <location>
        <begin position="1098"/>
        <end position="1222"/>
    </location>
</feature>
<dbReference type="Gene3D" id="3.30.450.20">
    <property type="entry name" value="PAS domain"/>
    <property type="match status" value="6"/>
</dbReference>
<evidence type="ECO:0000259" key="25">
    <source>
        <dbReference type="PROSITE" id="PS50110"/>
    </source>
</evidence>
<dbReference type="PROSITE" id="PS50894">
    <property type="entry name" value="HPT"/>
    <property type="match status" value="1"/>
</dbReference>
<keyword evidence="14" id="KW-0843">Virulence</keyword>